<reference evidence="3 4" key="1">
    <citation type="submission" date="2019-07" db="EMBL/GenBank/DDBJ databases">
        <title>Genomic Encyclopedia of Type Strains, Phase I: the one thousand microbial genomes (KMG-I) project.</title>
        <authorList>
            <person name="Kyrpides N."/>
        </authorList>
    </citation>
    <scope>NUCLEOTIDE SEQUENCE [LARGE SCALE GENOMIC DNA]</scope>
    <source>
        <strain evidence="3 4">DSM 16647</strain>
    </source>
</reference>
<organism evidence="3 4">
    <name type="scientific">Thermosediminibacter litoriperuensis</name>
    <dbReference type="NCBI Taxonomy" id="291989"/>
    <lineage>
        <taxon>Bacteria</taxon>
        <taxon>Bacillati</taxon>
        <taxon>Bacillota</taxon>
        <taxon>Clostridia</taxon>
        <taxon>Thermosediminibacterales</taxon>
        <taxon>Thermosediminibacteraceae</taxon>
        <taxon>Thermosediminibacter</taxon>
    </lineage>
</organism>
<dbReference type="InterPro" id="IPR019752">
    <property type="entry name" value="Pyrv/ketoisovalerate_OxRed_cat"/>
</dbReference>
<dbReference type="AlphaFoldDB" id="A0A5S5AQN2"/>
<dbReference type="Pfam" id="PF01558">
    <property type="entry name" value="POR"/>
    <property type="match status" value="1"/>
</dbReference>
<keyword evidence="1" id="KW-0560">Oxidoreductase</keyword>
<dbReference type="Gene3D" id="3.40.920.10">
    <property type="entry name" value="Pyruvate-ferredoxin oxidoreductase, PFOR, domain III"/>
    <property type="match status" value="1"/>
</dbReference>
<feature type="domain" description="Pyruvate/ketoisovalerate oxidoreductase catalytic" evidence="2">
    <location>
        <begin position="14"/>
        <end position="173"/>
    </location>
</feature>
<dbReference type="NCBIfam" id="TIGR02175">
    <property type="entry name" value="PorC_KorC"/>
    <property type="match status" value="1"/>
</dbReference>
<accession>A0A5S5AQN2</accession>
<protein>
    <submittedName>
        <fullName evidence="3">2-oxoglutarate ferredoxin oxidoreductase, gamma subunit</fullName>
    </submittedName>
</protein>
<dbReference type="GO" id="GO:0016625">
    <property type="term" value="F:oxidoreductase activity, acting on the aldehyde or oxo group of donors, iron-sulfur protein as acceptor"/>
    <property type="evidence" value="ECO:0007669"/>
    <property type="project" value="InterPro"/>
</dbReference>
<dbReference type="EMBL" id="VNHO01000012">
    <property type="protein sequence ID" value="TYP54327.1"/>
    <property type="molecule type" value="Genomic_DNA"/>
</dbReference>
<dbReference type="SUPFAM" id="SSF53323">
    <property type="entry name" value="Pyruvate-ferredoxin oxidoreductase, PFOR, domain III"/>
    <property type="match status" value="1"/>
</dbReference>
<dbReference type="PANTHER" id="PTHR42730:SF1">
    <property type="entry name" value="2-OXOGLUTARATE SYNTHASE SUBUNIT KORC"/>
    <property type="match status" value="1"/>
</dbReference>
<proteinExistence type="predicted"/>
<evidence type="ECO:0000259" key="2">
    <source>
        <dbReference type="Pfam" id="PF01558"/>
    </source>
</evidence>
<dbReference type="InterPro" id="IPR011894">
    <property type="entry name" value="PorC_KorC"/>
</dbReference>
<keyword evidence="4" id="KW-1185">Reference proteome</keyword>
<evidence type="ECO:0000313" key="3">
    <source>
        <dbReference type="EMBL" id="TYP54327.1"/>
    </source>
</evidence>
<dbReference type="PANTHER" id="PTHR42730">
    <property type="entry name" value="2-OXOGLUTARATE SYNTHASE SUBUNIT KORC"/>
    <property type="match status" value="1"/>
</dbReference>
<evidence type="ECO:0000256" key="1">
    <source>
        <dbReference type="ARBA" id="ARBA00023002"/>
    </source>
</evidence>
<name>A0A5S5AQN2_9FIRM</name>
<sequence>MMEERVEIRLSGSGGQGLILAGIILAEAAILDGKNAVQSQSYGPEARGGASRAEVVISNDEIDYPKVTKPQVILALTNEALNKFKDNLAPDGIIIIDSSVKKADTPYKIVQLPIIETARDRIGRSMVANIVAVGVITALTKVVSREAVERAILKRVPKGTEELNKKALYAGYELVNQLT</sequence>
<comment type="caution">
    <text evidence="3">The sequence shown here is derived from an EMBL/GenBank/DDBJ whole genome shotgun (WGS) entry which is preliminary data.</text>
</comment>
<dbReference type="InterPro" id="IPR052554">
    <property type="entry name" value="2-oxoglutarate_synth_KorC"/>
</dbReference>
<evidence type="ECO:0000313" key="4">
    <source>
        <dbReference type="Proteomes" id="UP000322294"/>
    </source>
</evidence>
<dbReference type="InterPro" id="IPR002869">
    <property type="entry name" value="Pyrv_flavodox_OxRed_cen"/>
</dbReference>
<gene>
    <name evidence="3" type="ORF">LZ11_01394</name>
</gene>
<dbReference type="Proteomes" id="UP000322294">
    <property type="component" value="Unassembled WGS sequence"/>
</dbReference>